<keyword evidence="2" id="KW-1185">Reference proteome</keyword>
<organism evidence="1 2">
    <name type="scientific">Knoellia aerolata DSM 18566</name>
    <dbReference type="NCBI Taxonomy" id="1385519"/>
    <lineage>
        <taxon>Bacteria</taxon>
        <taxon>Bacillati</taxon>
        <taxon>Actinomycetota</taxon>
        <taxon>Actinomycetes</taxon>
        <taxon>Micrococcales</taxon>
        <taxon>Intrasporangiaceae</taxon>
        <taxon>Knoellia</taxon>
    </lineage>
</organism>
<dbReference type="SUPFAM" id="SSF48239">
    <property type="entry name" value="Terpenoid cyclases/Protein prenyltransferases"/>
    <property type="match status" value="1"/>
</dbReference>
<dbReference type="AlphaFoldDB" id="A0A0A0JTP5"/>
<dbReference type="InterPro" id="IPR008930">
    <property type="entry name" value="Terpenoid_cyclase/PrenylTrfase"/>
</dbReference>
<gene>
    <name evidence="1" type="ORF">N801_10895</name>
</gene>
<accession>A0A0A0JTP5</accession>
<dbReference type="RefSeq" id="WP_035937884.1">
    <property type="nucleotide sequence ID" value="NZ_AVPL01000030.1"/>
</dbReference>
<sequence>MAVAPQHRADVEAILATRTHQGADFWATPEGGLAKGGPFSTLEAPALLVELGVEASHEVLRGAAELLLDAWREDGRFRLSPSGAIYPCHTINAVRVLSLLGHASDDRVRRSFQHLLGTLHDDGGWRCRKFSYGRGPETEFSNPGPTLAALDALRLAGLADSAPPGAVDLLLGHWETRRPLGPCHYGIGSLFMQVGYPFGGYNLFFYVHVLSSYERARDDPRFHEALSVLQSRLVDGRIVVERVHRSLAALEFCRKGEPSELATARYSEILSHLDGA</sequence>
<dbReference type="GO" id="GO:0016740">
    <property type="term" value="F:transferase activity"/>
    <property type="evidence" value="ECO:0007669"/>
    <property type="project" value="UniProtKB-KW"/>
</dbReference>
<dbReference type="OrthoDB" id="370326at2"/>
<dbReference type="EMBL" id="AVPL01000030">
    <property type="protein sequence ID" value="KGN40810.1"/>
    <property type="molecule type" value="Genomic_DNA"/>
</dbReference>
<reference evidence="1 2" key="1">
    <citation type="submission" date="2013-08" db="EMBL/GenBank/DDBJ databases">
        <title>The genome sequence of Knoellia aerolata.</title>
        <authorList>
            <person name="Zhu W."/>
            <person name="Wang G."/>
        </authorList>
    </citation>
    <scope>NUCLEOTIDE SEQUENCE [LARGE SCALE GENOMIC DNA]</scope>
    <source>
        <strain evidence="1 2">DSM 18566</strain>
    </source>
</reference>
<name>A0A0A0JTP5_9MICO</name>
<dbReference type="STRING" id="1385519.N801_10895"/>
<dbReference type="eggNOG" id="COG1657">
    <property type="taxonomic scope" value="Bacteria"/>
</dbReference>
<dbReference type="Gene3D" id="1.50.10.20">
    <property type="match status" value="1"/>
</dbReference>
<evidence type="ECO:0000313" key="2">
    <source>
        <dbReference type="Proteomes" id="UP000030013"/>
    </source>
</evidence>
<evidence type="ECO:0000313" key="1">
    <source>
        <dbReference type="EMBL" id="KGN40810.1"/>
    </source>
</evidence>
<comment type="caution">
    <text evidence="1">The sequence shown here is derived from an EMBL/GenBank/DDBJ whole genome shotgun (WGS) entry which is preliminary data.</text>
</comment>
<dbReference type="Proteomes" id="UP000030013">
    <property type="component" value="Unassembled WGS sequence"/>
</dbReference>
<keyword evidence="1" id="KW-0808">Transferase</keyword>
<proteinExistence type="predicted"/>
<protein>
    <submittedName>
        <fullName evidence="1">Prenyltransferase-like protein</fullName>
    </submittedName>
</protein>